<dbReference type="EMBL" id="CP036289">
    <property type="protein sequence ID" value="QDU75922.1"/>
    <property type="molecule type" value="Genomic_DNA"/>
</dbReference>
<reference evidence="2" key="1">
    <citation type="submission" date="2019-02" db="EMBL/GenBank/DDBJ databases">
        <title>Deep-cultivation of Planctomycetes and their phenomic and genomic characterization uncovers novel biology.</title>
        <authorList>
            <person name="Wiegand S."/>
            <person name="Jogler M."/>
            <person name="Boedeker C."/>
            <person name="Pinto D."/>
            <person name="Vollmers J."/>
            <person name="Rivas-Marin E."/>
            <person name="Kohn T."/>
            <person name="Peeters S.H."/>
            <person name="Heuer A."/>
            <person name="Rast P."/>
            <person name="Oberbeckmann S."/>
            <person name="Bunk B."/>
            <person name="Jeske O."/>
            <person name="Meyerdierks A."/>
            <person name="Storesund J.E."/>
            <person name="Kallscheuer N."/>
            <person name="Luecker S."/>
            <person name="Lage O.M."/>
            <person name="Pohl T."/>
            <person name="Merkel B.J."/>
            <person name="Hornburger P."/>
            <person name="Mueller R.-W."/>
            <person name="Bruemmer F."/>
            <person name="Labrenz M."/>
            <person name="Spormann A.M."/>
            <person name="Op den Camp H."/>
            <person name="Overmann J."/>
            <person name="Amann R."/>
            <person name="Jetten M.S.M."/>
            <person name="Mascher T."/>
            <person name="Medema M.H."/>
            <person name="Devos D.P."/>
            <person name="Kaster A.-K."/>
            <person name="Ovreas L."/>
            <person name="Rohde M."/>
            <person name="Galperin M.Y."/>
            <person name="Jogler C."/>
        </authorList>
    </citation>
    <scope>NUCLEOTIDE SEQUENCE [LARGE SCALE GENOMIC DNA]</scope>
    <source>
        <strain evidence="2">Pan97</strain>
    </source>
</reference>
<dbReference type="AlphaFoldDB" id="A0A518C9M2"/>
<dbReference type="KEGG" id="bvo:Pan97_29660"/>
<sequence length="57" mass="6403">MTKKTEIENKVAVKMALADKYRRLATLTHSVPAKARFLRRSECFQRQAGVIGKALAV</sequence>
<organism evidence="1 2">
    <name type="scientific">Bremerella volcania</name>
    <dbReference type="NCBI Taxonomy" id="2527984"/>
    <lineage>
        <taxon>Bacteria</taxon>
        <taxon>Pseudomonadati</taxon>
        <taxon>Planctomycetota</taxon>
        <taxon>Planctomycetia</taxon>
        <taxon>Pirellulales</taxon>
        <taxon>Pirellulaceae</taxon>
        <taxon>Bremerella</taxon>
    </lineage>
</organism>
<gene>
    <name evidence="1" type="ORF">Pan97_29660</name>
</gene>
<keyword evidence="2" id="KW-1185">Reference proteome</keyword>
<evidence type="ECO:0000313" key="1">
    <source>
        <dbReference type="EMBL" id="QDU75922.1"/>
    </source>
</evidence>
<evidence type="ECO:0000313" key="2">
    <source>
        <dbReference type="Proteomes" id="UP000318626"/>
    </source>
</evidence>
<name>A0A518C9M2_9BACT</name>
<dbReference type="RefSeq" id="WP_165698765.1">
    <property type="nucleotide sequence ID" value="NZ_CP036289.1"/>
</dbReference>
<proteinExistence type="predicted"/>
<protein>
    <submittedName>
        <fullName evidence="1">Uncharacterized protein</fullName>
    </submittedName>
</protein>
<dbReference type="Proteomes" id="UP000318626">
    <property type="component" value="Chromosome"/>
</dbReference>
<accession>A0A518C9M2</accession>